<dbReference type="InterPro" id="IPR025381">
    <property type="entry name" value="DUF4296"/>
</dbReference>
<sequence>MRHAMKGLILVATAICLLAACKGGKHELSEGQMKQIMWDLSRGEAFHTYYLVRDSARNADSAAMAVYAKILAFHKVSADDFFYTLDIYRNDPKRYRILMDSVNAYGSKQREILFAPEETAADTSAPKVRKQIRSANE</sequence>
<dbReference type="KEGG" id="fls:GLV81_15220"/>
<proteinExistence type="predicted"/>
<protein>
    <submittedName>
        <fullName evidence="3">DUF4296 domain-containing protein</fullName>
    </submittedName>
</protein>
<accession>A0A6I6GC25</accession>
<dbReference type="Pfam" id="PF14129">
    <property type="entry name" value="DUF4296"/>
    <property type="match status" value="1"/>
</dbReference>
<reference evidence="3 4" key="1">
    <citation type="submission" date="2019-11" db="EMBL/GenBank/DDBJ databases">
        <authorList>
            <person name="Im W.T."/>
        </authorList>
    </citation>
    <scope>NUCLEOTIDE SEQUENCE [LARGE SCALE GENOMIC DNA]</scope>
    <source>
        <strain evidence="3 4">SB-02</strain>
    </source>
</reference>
<dbReference type="PROSITE" id="PS51257">
    <property type="entry name" value="PROKAR_LIPOPROTEIN"/>
    <property type="match status" value="1"/>
</dbReference>
<evidence type="ECO:0000259" key="2">
    <source>
        <dbReference type="Pfam" id="PF14129"/>
    </source>
</evidence>
<dbReference type="Proteomes" id="UP000426027">
    <property type="component" value="Chromosome"/>
</dbReference>
<evidence type="ECO:0000313" key="3">
    <source>
        <dbReference type="EMBL" id="QGW29283.1"/>
    </source>
</evidence>
<keyword evidence="4" id="KW-1185">Reference proteome</keyword>
<dbReference type="EMBL" id="CP046566">
    <property type="protein sequence ID" value="QGW29283.1"/>
    <property type="molecule type" value="Genomic_DNA"/>
</dbReference>
<gene>
    <name evidence="3" type="ORF">GLV81_15220</name>
</gene>
<dbReference type="AlphaFoldDB" id="A0A6I6GC25"/>
<name>A0A6I6GC25_9BACT</name>
<evidence type="ECO:0000313" key="4">
    <source>
        <dbReference type="Proteomes" id="UP000426027"/>
    </source>
</evidence>
<organism evidence="3 4">
    <name type="scientific">Phnomibacter ginsenosidimutans</name>
    <dbReference type="NCBI Taxonomy" id="2676868"/>
    <lineage>
        <taxon>Bacteria</taxon>
        <taxon>Pseudomonadati</taxon>
        <taxon>Bacteroidota</taxon>
        <taxon>Chitinophagia</taxon>
        <taxon>Chitinophagales</taxon>
        <taxon>Chitinophagaceae</taxon>
        <taxon>Phnomibacter</taxon>
    </lineage>
</organism>
<evidence type="ECO:0000256" key="1">
    <source>
        <dbReference type="SAM" id="SignalP"/>
    </source>
</evidence>
<feature type="signal peptide" evidence="1">
    <location>
        <begin position="1"/>
        <end position="19"/>
    </location>
</feature>
<feature type="chain" id="PRO_5026266731" evidence="1">
    <location>
        <begin position="20"/>
        <end position="137"/>
    </location>
</feature>
<keyword evidence="1" id="KW-0732">Signal</keyword>
<feature type="domain" description="DUF4296" evidence="2">
    <location>
        <begin position="28"/>
        <end position="106"/>
    </location>
</feature>